<dbReference type="SMART" id="SM00422">
    <property type="entry name" value="HTH_MERR"/>
    <property type="match status" value="1"/>
</dbReference>
<accession>A0A853ERT0</accession>
<dbReference type="GO" id="GO:0003700">
    <property type="term" value="F:DNA-binding transcription factor activity"/>
    <property type="evidence" value="ECO:0007669"/>
    <property type="project" value="InterPro"/>
</dbReference>
<dbReference type="PROSITE" id="PS00552">
    <property type="entry name" value="HTH_MERR_1"/>
    <property type="match status" value="1"/>
</dbReference>
<dbReference type="GO" id="GO:0003677">
    <property type="term" value="F:DNA binding"/>
    <property type="evidence" value="ECO:0007669"/>
    <property type="project" value="UniProtKB-KW"/>
</dbReference>
<dbReference type="RefSeq" id="WP_179912983.1">
    <property type="nucleotide sequence ID" value="NZ_JACBYE010000012.1"/>
</dbReference>
<keyword evidence="4" id="KW-1185">Reference proteome</keyword>
<dbReference type="InterPro" id="IPR000551">
    <property type="entry name" value="MerR-type_HTH_dom"/>
</dbReference>
<dbReference type="Pfam" id="PF00376">
    <property type="entry name" value="MerR"/>
    <property type="match status" value="1"/>
</dbReference>
<evidence type="ECO:0000313" key="4">
    <source>
        <dbReference type="Proteomes" id="UP000561011"/>
    </source>
</evidence>
<protein>
    <submittedName>
        <fullName evidence="3">MerR family DNA-binding transcriptional regulator</fullName>
    </submittedName>
</protein>
<evidence type="ECO:0000259" key="2">
    <source>
        <dbReference type="PROSITE" id="PS50937"/>
    </source>
</evidence>
<name>A0A853ERT0_9MICO</name>
<dbReference type="InterPro" id="IPR047057">
    <property type="entry name" value="MerR_fam"/>
</dbReference>
<dbReference type="Gene3D" id="1.10.1660.10">
    <property type="match status" value="1"/>
</dbReference>
<evidence type="ECO:0000256" key="1">
    <source>
        <dbReference type="ARBA" id="ARBA00023125"/>
    </source>
</evidence>
<dbReference type="PANTHER" id="PTHR30204:SF97">
    <property type="entry name" value="MERR FAMILY REGULATORY PROTEIN"/>
    <property type="match status" value="1"/>
</dbReference>
<dbReference type="PROSITE" id="PS50937">
    <property type="entry name" value="HTH_MERR_2"/>
    <property type="match status" value="1"/>
</dbReference>
<dbReference type="Proteomes" id="UP000561011">
    <property type="component" value="Unassembled WGS sequence"/>
</dbReference>
<proteinExistence type="predicted"/>
<dbReference type="AlphaFoldDB" id="A0A853ERT0"/>
<feature type="domain" description="HTH merR-type" evidence="2">
    <location>
        <begin position="1"/>
        <end position="71"/>
    </location>
</feature>
<dbReference type="SUPFAM" id="SSF46955">
    <property type="entry name" value="Putative DNA-binding domain"/>
    <property type="match status" value="1"/>
</dbReference>
<dbReference type="EMBL" id="JACBYE010000012">
    <property type="protein sequence ID" value="NYS93295.1"/>
    <property type="molecule type" value="Genomic_DNA"/>
</dbReference>
<gene>
    <name evidence="3" type="ORF">HZZ10_07100</name>
</gene>
<evidence type="ECO:0000313" key="3">
    <source>
        <dbReference type="EMBL" id="NYS93295.1"/>
    </source>
</evidence>
<organism evidence="3 4">
    <name type="scientific">Sanguibacter inulinus</name>
    <dbReference type="NCBI Taxonomy" id="60922"/>
    <lineage>
        <taxon>Bacteria</taxon>
        <taxon>Bacillati</taxon>
        <taxon>Actinomycetota</taxon>
        <taxon>Actinomycetes</taxon>
        <taxon>Micrococcales</taxon>
        <taxon>Sanguibacteraceae</taxon>
        <taxon>Sanguibacter</taxon>
    </lineage>
</organism>
<reference evidence="3 4" key="1">
    <citation type="submission" date="2020-07" db="EMBL/GenBank/DDBJ databases">
        <title>MOT database genomes.</title>
        <authorList>
            <person name="Joseph S."/>
            <person name="Aduse-Opoku J."/>
            <person name="Hashim A."/>
            <person name="Wade W."/>
            <person name="Curtis M."/>
        </authorList>
    </citation>
    <scope>NUCLEOTIDE SEQUENCE [LARGE SCALE GENOMIC DNA]</scope>
    <source>
        <strain evidence="3 4">DSM 100099</strain>
    </source>
</reference>
<dbReference type="InterPro" id="IPR009061">
    <property type="entry name" value="DNA-bd_dom_put_sf"/>
</dbReference>
<sequence length="266" mass="29050">MLQIGEFAALTGLSVKALRHYEQEGVLCPAAVDAVNGYRLYHPGQVHDGVVTHALRRAGVSLPAVAEVIVSGSGREALVAHQQEVAATRQQEDLAFDLARRILIELELPVDIFERQMPAQPFVGVILPAPTSDDDVERADAAARESTLVSRLIAEDLGPIGRPWTSARARDVQSTQYLLCWPTSRPVPPQWARAGEIVGVLPERTELVTRRHVEHDTTSGSLHSQMVALFGALASRDADVRGLEVRQQVMGLRESSHTLEVATDLR</sequence>
<dbReference type="PANTHER" id="PTHR30204">
    <property type="entry name" value="REDOX-CYCLING DRUG-SENSING TRANSCRIPTIONAL ACTIVATOR SOXR"/>
    <property type="match status" value="1"/>
</dbReference>
<comment type="caution">
    <text evidence="3">The sequence shown here is derived from an EMBL/GenBank/DDBJ whole genome shotgun (WGS) entry which is preliminary data.</text>
</comment>
<keyword evidence="1 3" id="KW-0238">DNA-binding</keyword>